<sequence length="51" mass="5838">MRDIRDMQISIAVISRIRGSLCLFKGFPSEGSSEIWGERQACTEVHRAFHD</sequence>
<proteinExistence type="predicted"/>
<dbReference type="AlphaFoldDB" id="A0AAP0HX13"/>
<protein>
    <submittedName>
        <fullName evidence="1">Uncharacterized protein</fullName>
    </submittedName>
</protein>
<dbReference type="Proteomes" id="UP001419268">
    <property type="component" value="Unassembled WGS sequence"/>
</dbReference>
<accession>A0AAP0HX13</accession>
<name>A0AAP0HX13_9MAGN</name>
<gene>
    <name evidence="1" type="ORF">Scep_024332</name>
</gene>
<comment type="caution">
    <text evidence="1">The sequence shown here is derived from an EMBL/GenBank/DDBJ whole genome shotgun (WGS) entry which is preliminary data.</text>
</comment>
<dbReference type="EMBL" id="JBBNAG010000010">
    <property type="protein sequence ID" value="KAK9100902.1"/>
    <property type="molecule type" value="Genomic_DNA"/>
</dbReference>
<evidence type="ECO:0000313" key="1">
    <source>
        <dbReference type="EMBL" id="KAK9100902.1"/>
    </source>
</evidence>
<organism evidence="1 2">
    <name type="scientific">Stephania cephalantha</name>
    <dbReference type="NCBI Taxonomy" id="152367"/>
    <lineage>
        <taxon>Eukaryota</taxon>
        <taxon>Viridiplantae</taxon>
        <taxon>Streptophyta</taxon>
        <taxon>Embryophyta</taxon>
        <taxon>Tracheophyta</taxon>
        <taxon>Spermatophyta</taxon>
        <taxon>Magnoliopsida</taxon>
        <taxon>Ranunculales</taxon>
        <taxon>Menispermaceae</taxon>
        <taxon>Menispermoideae</taxon>
        <taxon>Cissampelideae</taxon>
        <taxon>Stephania</taxon>
    </lineage>
</organism>
<keyword evidence="2" id="KW-1185">Reference proteome</keyword>
<reference evidence="1 2" key="1">
    <citation type="submission" date="2024-01" db="EMBL/GenBank/DDBJ databases">
        <title>Genome assemblies of Stephania.</title>
        <authorList>
            <person name="Yang L."/>
        </authorList>
    </citation>
    <scope>NUCLEOTIDE SEQUENCE [LARGE SCALE GENOMIC DNA]</scope>
    <source>
        <strain evidence="1">JXDWG</strain>
        <tissue evidence="1">Leaf</tissue>
    </source>
</reference>
<evidence type="ECO:0000313" key="2">
    <source>
        <dbReference type="Proteomes" id="UP001419268"/>
    </source>
</evidence>